<dbReference type="PROSITE" id="PS00141">
    <property type="entry name" value="ASP_PROTEASE"/>
    <property type="match status" value="1"/>
</dbReference>
<dbReference type="RefSeq" id="WP_139798962.1">
    <property type="nucleotide sequence ID" value="NZ_FWXD01000029.1"/>
</dbReference>
<dbReference type="InterPro" id="IPR001969">
    <property type="entry name" value="Aspartic_peptidase_AS"/>
</dbReference>
<dbReference type="InterPro" id="IPR021109">
    <property type="entry name" value="Peptidase_aspartic_dom_sf"/>
</dbReference>
<dbReference type="AlphaFoldDB" id="A0A1W1XYY4"/>
<feature type="signal peptide" evidence="1">
    <location>
        <begin position="1"/>
        <end position="22"/>
    </location>
</feature>
<dbReference type="Gene3D" id="2.40.70.10">
    <property type="entry name" value="Acid Proteases"/>
    <property type="match status" value="2"/>
</dbReference>
<dbReference type="EMBL" id="FWXD01000029">
    <property type="protein sequence ID" value="SMC29123.1"/>
    <property type="molecule type" value="Genomic_DNA"/>
</dbReference>
<protein>
    <submittedName>
        <fullName evidence="2">Aspartyl protease</fullName>
    </submittedName>
</protein>
<reference evidence="2 3" key="1">
    <citation type="submission" date="2017-04" db="EMBL/GenBank/DDBJ databases">
        <authorList>
            <person name="Afonso C.L."/>
            <person name="Miller P.J."/>
            <person name="Scott M.A."/>
            <person name="Spackman E."/>
            <person name="Goraichik I."/>
            <person name="Dimitrov K.M."/>
            <person name="Suarez D.L."/>
            <person name="Swayne D.E."/>
        </authorList>
    </citation>
    <scope>NUCLEOTIDE SEQUENCE [LARGE SCALE GENOMIC DNA]</scope>
    <source>
        <strain evidence="2 3">DSM 23236</strain>
    </source>
</reference>
<evidence type="ECO:0000313" key="3">
    <source>
        <dbReference type="Proteomes" id="UP000192761"/>
    </source>
</evidence>
<evidence type="ECO:0000313" key="2">
    <source>
        <dbReference type="EMBL" id="SMC29123.1"/>
    </source>
</evidence>
<dbReference type="STRING" id="1121001.SAMN02745857_03619"/>
<organism evidence="2 3">
    <name type="scientific">Andreprevotia lacus DSM 23236</name>
    <dbReference type="NCBI Taxonomy" id="1121001"/>
    <lineage>
        <taxon>Bacteria</taxon>
        <taxon>Pseudomonadati</taxon>
        <taxon>Pseudomonadota</taxon>
        <taxon>Betaproteobacteria</taxon>
        <taxon>Neisseriales</taxon>
        <taxon>Chitinibacteraceae</taxon>
        <taxon>Andreprevotia</taxon>
    </lineage>
</organism>
<dbReference type="OrthoDB" id="198130at2"/>
<keyword evidence="1" id="KW-0732">Signal</keyword>
<proteinExistence type="predicted"/>
<keyword evidence="3" id="KW-1185">Reference proteome</keyword>
<keyword evidence="2" id="KW-0378">Hydrolase</keyword>
<evidence type="ECO:0000256" key="1">
    <source>
        <dbReference type="SAM" id="SignalP"/>
    </source>
</evidence>
<keyword evidence="2" id="KW-0645">Protease</keyword>
<sequence>MTFPLWPRLLCALALCSSLAHAADVSPASEETEAAAPAEDAAVTHAYEILTQARAAFGVEAFQKLGSYTLSGSGTLQQGKQSTAVERFDLQVDARRGMFVQSLKPAGVPATVRSGFDGSSFWMVPGDGAKRDANLASLHARLQGQIRSYAPLRDDPHSQYVRWQGSEGCGEQMCDTLHFDPSGQSAFELAIRRSDHRIAILRVLDEQNKVTLREEYTAWQTVAGVQLPARMRTDFGSGVLDLQLTATVSTRPAEYSTFAAPPAIPPWQFAEGTKQVELPIELVNNQMFIRARLNGQGPFLLMFDTGGSLIIDQGMAEQVKVQAGGAHEFKGGGWSAQRGSLSVVDQLQLGEQGELQLNQWLAPIVDSRVMCGRTKLSLPCAGSIGGDLLRYFPVTLDFERKVLIIHNRDHFTPPEGQTKLAATLYDNHIPQVDGQIEGKPARLLLDSGSDVNLFVTEPYTDNSRLLYKVRTTAVYLMGWGYGGGMHGRLARMNEFGPGEFKLKQLSAALLSTADGMLASKDFDALLGLGAMQRFNLTIDMPGNAVYLEKNSHFDQPDTNELRDSWLR</sequence>
<gene>
    <name evidence="2" type="ORF">SAMN02745857_03619</name>
</gene>
<feature type="chain" id="PRO_5012529101" evidence="1">
    <location>
        <begin position="23"/>
        <end position="567"/>
    </location>
</feature>
<dbReference type="GO" id="GO:0004190">
    <property type="term" value="F:aspartic-type endopeptidase activity"/>
    <property type="evidence" value="ECO:0007669"/>
    <property type="project" value="InterPro"/>
</dbReference>
<dbReference type="GO" id="GO:0006508">
    <property type="term" value="P:proteolysis"/>
    <property type="evidence" value="ECO:0007669"/>
    <property type="project" value="UniProtKB-KW"/>
</dbReference>
<accession>A0A1W1XYY4</accession>
<dbReference type="Proteomes" id="UP000192761">
    <property type="component" value="Unassembled WGS sequence"/>
</dbReference>
<dbReference type="SUPFAM" id="SSF50630">
    <property type="entry name" value="Acid proteases"/>
    <property type="match status" value="1"/>
</dbReference>
<name>A0A1W1XYY4_9NEIS</name>